<dbReference type="GO" id="GO:0004029">
    <property type="term" value="F:aldehyde dehydrogenase (NAD+) activity"/>
    <property type="evidence" value="ECO:0007669"/>
    <property type="project" value="TreeGrafter"/>
</dbReference>
<dbReference type="FunFam" id="3.40.605.10:FF:000004">
    <property type="entry name" value="Aldehyde dehydrogenase"/>
    <property type="match status" value="1"/>
</dbReference>
<keyword evidence="3" id="KW-0520">NAD</keyword>
<protein>
    <recommendedName>
        <fullName evidence="4">Aldehyde dehydrogenase</fullName>
    </recommendedName>
</protein>
<dbReference type="EMBL" id="SGPJ01000036">
    <property type="protein sequence ID" value="THH00936.1"/>
    <property type="molecule type" value="Genomic_DNA"/>
</dbReference>
<evidence type="ECO:0000256" key="3">
    <source>
        <dbReference type="ARBA" id="ARBA00023027"/>
    </source>
</evidence>
<dbReference type="FunFam" id="3.40.309.10:FF:000025">
    <property type="entry name" value="Aldehyde dehydrogenase"/>
    <property type="match status" value="1"/>
</dbReference>
<evidence type="ECO:0000256" key="6">
    <source>
        <dbReference type="SAM" id="Phobius"/>
    </source>
</evidence>
<evidence type="ECO:0000256" key="4">
    <source>
        <dbReference type="PIRNR" id="PIRNR036492"/>
    </source>
</evidence>
<evidence type="ECO:0000313" key="9">
    <source>
        <dbReference type="Proteomes" id="UP000309038"/>
    </source>
</evidence>
<evidence type="ECO:0000256" key="2">
    <source>
        <dbReference type="ARBA" id="ARBA00023002"/>
    </source>
</evidence>
<evidence type="ECO:0000259" key="7">
    <source>
        <dbReference type="Pfam" id="PF00171"/>
    </source>
</evidence>
<dbReference type="InterPro" id="IPR012394">
    <property type="entry name" value="Aldehyde_DH_NAD(P)"/>
</dbReference>
<feature type="transmembrane region" description="Helical" evidence="6">
    <location>
        <begin position="485"/>
        <end position="502"/>
    </location>
</feature>
<keyword evidence="2 4" id="KW-0560">Oxidoreductase</keyword>
<evidence type="ECO:0000313" key="8">
    <source>
        <dbReference type="EMBL" id="THH00936.1"/>
    </source>
</evidence>
<dbReference type="AlphaFoldDB" id="A0A4S4KQN9"/>
<reference evidence="8 9" key="1">
    <citation type="submission" date="2019-02" db="EMBL/GenBank/DDBJ databases">
        <title>Genome sequencing of the rare red list fungi Phlebia centrifuga.</title>
        <authorList>
            <person name="Buettner E."/>
            <person name="Kellner H."/>
        </authorList>
    </citation>
    <scope>NUCLEOTIDE SEQUENCE [LARGE SCALE GENOMIC DNA]</scope>
    <source>
        <strain evidence="8 9">DSM 108282</strain>
    </source>
</reference>
<dbReference type="Gene3D" id="3.40.309.10">
    <property type="entry name" value="Aldehyde Dehydrogenase, Chain A, domain 2"/>
    <property type="match status" value="1"/>
</dbReference>
<keyword evidence="6" id="KW-1133">Transmembrane helix</keyword>
<feature type="domain" description="Aldehyde dehydrogenase" evidence="7">
    <location>
        <begin position="10"/>
        <end position="434"/>
    </location>
</feature>
<keyword evidence="6" id="KW-0812">Transmembrane</keyword>
<dbReference type="InterPro" id="IPR015590">
    <property type="entry name" value="Aldehyde_DH_dom"/>
</dbReference>
<dbReference type="SUPFAM" id="SSF53720">
    <property type="entry name" value="ALDH-like"/>
    <property type="match status" value="1"/>
</dbReference>
<dbReference type="PIRSF" id="PIRSF036492">
    <property type="entry name" value="ALDH"/>
    <property type="match status" value="1"/>
</dbReference>
<evidence type="ECO:0000256" key="5">
    <source>
        <dbReference type="PIRSR" id="PIRSR036492-1"/>
    </source>
</evidence>
<feature type="active site" evidence="5">
    <location>
        <position position="218"/>
    </location>
</feature>
<dbReference type="InterPro" id="IPR016161">
    <property type="entry name" value="Ald_DH/histidinol_DH"/>
</dbReference>
<dbReference type="GO" id="GO:0006081">
    <property type="term" value="P:aldehyde metabolic process"/>
    <property type="evidence" value="ECO:0007669"/>
    <property type="project" value="InterPro"/>
</dbReference>
<evidence type="ECO:0000256" key="1">
    <source>
        <dbReference type="ARBA" id="ARBA00009986"/>
    </source>
</evidence>
<dbReference type="Pfam" id="PF00171">
    <property type="entry name" value="Aldedh"/>
    <property type="match status" value="1"/>
</dbReference>
<feature type="active site" evidence="5">
    <location>
        <position position="252"/>
    </location>
</feature>
<dbReference type="CDD" id="cd07135">
    <property type="entry name" value="ALDH_F14-YMR110C"/>
    <property type="match status" value="1"/>
</dbReference>
<gene>
    <name evidence="8" type="ORF">EW026_g1673</name>
</gene>
<name>A0A4S4KQN9_9APHY</name>
<dbReference type="PANTHER" id="PTHR43570:SF16">
    <property type="entry name" value="ALDEHYDE DEHYDROGENASE TYPE III, ISOFORM Q"/>
    <property type="match status" value="1"/>
</dbReference>
<dbReference type="InterPro" id="IPR016163">
    <property type="entry name" value="Ald_DH_C"/>
</dbReference>
<accession>A0A4S4KQN9</accession>
<proteinExistence type="inferred from homology"/>
<dbReference type="PANTHER" id="PTHR43570">
    <property type="entry name" value="ALDEHYDE DEHYDROGENASE"/>
    <property type="match status" value="1"/>
</dbReference>
<comment type="caution">
    <text evidence="8">The sequence shown here is derived from an EMBL/GenBank/DDBJ whole genome shotgun (WGS) entry which is preliminary data.</text>
</comment>
<keyword evidence="9" id="KW-1185">Reference proteome</keyword>
<dbReference type="GO" id="GO:0005737">
    <property type="term" value="C:cytoplasm"/>
    <property type="evidence" value="ECO:0007669"/>
    <property type="project" value="TreeGrafter"/>
</dbReference>
<keyword evidence="6" id="KW-0472">Membrane</keyword>
<organism evidence="8 9">
    <name type="scientific">Hermanssonia centrifuga</name>
    <dbReference type="NCBI Taxonomy" id="98765"/>
    <lineage>
        <taxon>Eukaryota</taxon>
        <taxon>Fungi</taxon>
        <taxon>Dikarya</taxon>
        <taxon>Basidiomycota</taxon>
        <taxon>Agaricomycotina</taxon>
        <taxon>Agaricomycetes</taxon>
        <taxon>Polyporales</taxon>
        <taxon>Meruliaceae</taxon>
        <taxon>Hermanssonia</taxon>
    </lineage>
</organism>
<dbReference type="InterPro" id="IPR016162">
    <property type="entry name" value="Ald_DH_N"/>
</dbReference>
<dbReference type="Gene3D" id="3.40.605.10">
    <property type="entry name" value="Aldehyde Dehydrogenase, Chain A, domain 1"/>
    <property type="match status" value="1"/>
</dbReference>
<dbReference type="Proteomes" id="UP000309038">
    <property type="component" value="Unassembled WGS sequence"/>
</dbReference>
<comment type="similarity">
    <text evidence="1 4">Belongs to the aldehyde dehydrogenase family.</text>
</comment>
<sequence>MGPLVYTPVEDIPKIHEDLRKGFRSGKTKSIAYRKEQLAGLAYMIKDNTERFQDALKADLGRPPIESDLLDISAALSEAKDAYDNVEKWAKPEKARWDFNWFAMKPTIRKEPKGVVMIIAPFNFPMLLMLGHLASAIAAGNAVLMKPSELCQATNQLIADLVPQYLDSDLYRVVNGDVPVTTKLLELRWDHILYTGGGRVAKIVCAAAAKHLTPVTTELGGKSPVIIDPKCDMKLAARRIFWGKIANAGQVCVAPDYVLIPRDAQDHFIQEVQDIYKTFYPTDPATSDSYSRIISEGHTARIKRYIDETKGEIIIGGEVDVGKKYIAPTVVKNVPFDDSLMDEEIFGPVLPIVPVKDLDEAIEVVNSRDHALSLYVFTQDPAFKAKVFDNTQSGSAVANEVVIHVGATGLPFGGIGPSGSGYHTGKYGFDVFTHHRGTLDNPGWVDTLILKGRYPPYTPEKIRNLRKAFNVSMPPRPGTKAGKRWGLWLVFALLGTISAVLMKRKRA</sequence>